<evidence type="ECO:0000256" key="1">
    <source>
        <dbReference type="ARBA" id="ARBA00004651"/>
    </source>
</evidence>
<dbReference type="Proteomes" id="UP000028702">
    <property type="component" value="Unassembled WGS sequence"/>
</dbReference>
<feature type="transmembrane region" description="Helical" evidence="6">
    <location>
        <begin position="812"/>
        <end position="834"/>
    </location>
</feature>
<organism evidence="8 9">
    <name type="scientific">Tepidicaulis marinus</name>
    <dbReference type="NCBI Taxonomy" id="1333998"/>
    <lineage>
        <taxon>Bacteria</taxon>
        <taxon>Pseudomonadati</taxon>
        <taxon>Pseudomonadota</taxon>
        <taxon>Alphaproteobacteria</taxon>
        <taxon>Hyphomicrobiales</taxon>
        <taxon>Parvibaculaceae</taxon>
        <taxon>Tepidicaulis</taxon>
    </lineage>
</organism>
<feature type="transmembrane region" description="Helical" evidence="6">
    <location>
        <begin position="29"/>
        <end position="54"/>
    </location>
</feature>
<dbReference type="RefSeq" id="WP_045443182.1">
    <property type="nucleotide sequence ID" value="NZ_BBIO01000003.1"/>
</dbReference>
<evidence type="ECO:0000256" key="4">
    <source>
        <dbReference type="ARBA" id="ARBA00022989"/>
    </source>
</evidence>
<dbReference type="GO" id="GO:0005886">
    <property type="term" value="C:plasma membrane"/>
    <property type="evidence" value="ECO:0007669"/>
    <property type="project" value="UniProtKB-SubCell"/>
</dbReference>
<reference evidence="8 9" key="1">
    <citation type="submission" date="2014-07" db="EMBL/GenBank/DDBJ databases">
        <title>Tepidicaulis marinum gen. nov., sp. nov., a novel marine bacterium denitrifying nitrate to nitrous oxide strictly under microaerobic conditions.</title>
        <authorList>
            <person name="Takeuchi M."/>
            <person name="Yamagishi T."/>
            <person name="Kamagata Y."/>
            <person name="Oshima K."/>
            <person name="Hattori M."/>
            <person name="Katayama T."/>
            <person name="Hanada S."/>
            <person name="Tamaki H."/>
            <person name="Marumo K."/>
            <person name="Maeda H."/>
            <person name="Nedachi M."/>
            <person name="Iwasaki W."/>
            <person name="Suwa Y."/>
            <person name="Sakata S."/>
        </authorList>
    </citation>
    <scope>NUCLEOTIDE SEQUENCE [LARGE SCALE GENOMIC DNA]</scope>
    <source>
        <strain evidence="8 9">MA2</strain>
    </source>
</reference>
<feature type="domain" description="ABC3 transporter permease C-terminal" evidence="7">
    <location>
        <begin position="732"/>
        <end position="841"/>
    </location>
</feature>
<evidence type="ECO:0000256" key="2">
    <source>
        <dbReference type="ARBA" id="ARBA00022475"/>
    </source>
</evidence>
<protein>
    <submittedName>
        <fullName evidence="8">Conserved protein</fullName>
    </submittedName>
</protein>
<dbReference type="eggNOG" id="COG3127">
    <property type="taxonomic scope" value="Bacteria"/>
</dbReference>
<feature type="transmembrane region" description="Helical" evidence="6">
    <location>
        <begin position="317"/>
        <end position="346"/>
    </location>
</feature>
<feature type="transmembrane region" description="Helical" evidence="6">
    <location>
        <begin position="269"/>
        <end position="296"/>
    </location>
</feature>
<comment type="subcellular location">
    <subcellularLocation>
        <location evidence="1">Cell membrane</location>
        <topology evidence="1">Multi-pass membrane protein</topology>
    </subcellularLocation>
</comment>
<dbReference type="InterPro" id="IPR003838">
    <property type="entry name" value="ABC3_permease_C"/>
</dbReference>
<gene>
    <name evidence="8" type="ORF">M2A_0735</name>
</gene>
<evidence type="ECO:0000256" key="5">
    <source>
        <dbReference type="ARBA" id="ARBA00023136"/>
    </source>
</evidence>
<evidence type="ECO:0000259" key="7">
    <source>
        <dbReference type="Pfam" id="PF02687"/>
    </source>
</evidence>
<dbReference type="PANTHER" id="PTHR30287:SF1">
    <property type="entry name" value="INNER MEMBRANE PROTEIN"/>
    <property type="match status" value="1"/>
</dbReference>
<dbReference type="EMBL" id="BBIO01000003">
    <property type="protein sequence ID" value="GAK44236.1"/>
    <property type="molecule type" value="Genomic_DNA"/>
</dbReference>
<dbReference type="PANTHER" id="PTHR30287">
    <property type="entry name" value="MEMBRANE COMPONENT OF PREDICTED ABC SUPERFAMILY METABOLITE UPTAKE TRANSPORTER"/>
    <property type="match status" value="1"/>
</dbReference>
<keyword evidence="9" id="KW-1185">Reference proteome</keyword>
<feature type="transmembrane region" description="Helical" evidence="6">
    <location>
        <begin position="413"/>
        <end position="431"/>
    </location>
</feature>
<evidence type="ECO:0000313" key="9">
    <source>
        <dbReference type="Proteomes" id="UP000028702"/>
    </source>
</evidence>
<feature type="transmembrane region" description="Helical" evidence="6">
    <location>
        <begin position="779"/>
        <end position="800"/>
    </location>
</feature>
<dbReference type="STRING" id="1333998.M2A_0735"/>
<feature type="transmembrane region" description="Helical" evidence="6">
    <location>
        <begin position="437"/>
        <end position="463"/>
    </location>
</feature>
<keyword evidence="3 6" id="KW-0812">Transmembrane</keyword>
<accession>A0A081B868</accession>
<keyword evidence="2" id="KW-1003">Cell membrane</keyword>
<evidence type="ECO:0000256" key="6">
    <source>
        <dbReference type="SAM" id="Phobius"/>
    </source>
</evidence>
<feature type="domain" description="ABC3 transporter permease C-terminal" evidence="7">
    <location>
        <begin position="276"/>
        <end position="393"/>
    </location>
</feature>
<evidence type="ECO:0000256" key="3">
    <source>
        <dbReference type="ARBA" id="ARBA00022692"/>
    </source>
</evidence>
<dbReference type="InterPro" id="IPR038766">
    <property type="entry name" value="Membrane_comp_ABC_pdt"/>
</dbReference>
<dbReference type="AlphaFoldDB" id="A0A081B868"/>
<feature type="transmembrane region" description="Helical" evidence="6">
    <location>
        <begin position="366"/>
        <end position="387"/>
    </location>
</feature>
<dbReference type="Pfam" id="PF02687">
    <property type="entry name" value="FtsX"/>
    <property type="match status" value="2"/>
</dbReference>
<comment type="caution">
    <text evidence="8">The sequence shown here is derived from an EMBL/GenBank/DDBJ whole genome shotgun (WGS) entry which is preliminary data.</text>
</comment>
<proteinExistence type="predicted"/>
<keyword evidence="5 6" id="KW-0472">Membrane</keyword>
<feature type="transmembrane region" description="Helical" evidence="6">
    <location>
        <begin position="724"/>
        <end position="744"/>
    </location>
</feature>
<name>A0A081B868_9HYPH</name>
<evidence type="ECO:0000313" key="8">
    <source>
        <dbReference type="EMBL" id="GAK44236.1"/>
    </source>
</evidence>
<keyword evidence="4 6" id="KW-1133">Transmembrane helix</keyword>
<sequence>MAASLSSFDEFKIAARFARRELRAGLKGFRIFLACLMLGVAAIAGVGSVSSALVEGLSQEGQTILGGDVSLRLIHREAREDELAYLRASGEVSQVIEMRAMSHAPKTDERSLVELKSVDDLYPLYGTLSLSNGARLQEALTKKEGVWGSVAEQTLLDRLGVGLGDTVKVGDLETQIRAIIEREPDKLSGGMAFGPRLFVSGEAVRASGLIRPGSLAQFHYRVKLPEAQRSNAAVAAFVDETESRFPQAGWRIQDRSDSAPSVRRFVKRVALFLTLVGLTALIVGGVGVGNAVTSYLDSKREVIATFKCLGAPGRLVFRLYLLQVVALSLIGIVLGLGLGAAVPFIVQSAAGDLIPVPARFAIYSEPLLLAAAYGFLTALAFAIWPLARAREIPATGLFRDIVAPVRRWPRPPYVIATGGALLLLAALAIGLTDERLFAAWFVAGAGLSFIVLRFTGQGLMWLARKAPRVRQPQLRLAIANLHRPGAATPSVVLSLGLGLTLLVTVSLIDGNIEAQVQGELPDRAPSFFFVDIGPEQVEEFERIVNETPGVEAMNRVPMLRGRITEIAGTRSEDMEVPPNVAWALQGDRGITYAEDLPDNSTLVRGEWWGPGYDGPPLVSLSEELAAGFGMEVGDMLTVNVLGRPLSARLANTREIDWQSVGINFVLVFSPGALAGAPHTHLATVTMEAENELQLQRDVSRAFPNVTSVRVKEALETINAMIENFAVAVRATSIVTLSAGVLVLAGAMAAGHRRRVYDAVILKVLGATRGRVLGAYAMEYLALGLGTAVIASGAGALAAWLVITQVMEAPWTFLPWTLAATVLGGAAATLGLGLLGTYSALSAKAAPVLRAE</sequence>